<reference evidence="1" key="1">
    <citation type="submission" date="2014-11" db="EMBL/GenBank/DDBJ databases">
        <authorList>
            <person name="Amaro Gonzalez C."/>
        </authorList>
    </citation>
    <scope>NUCLEOTIDE SEQUENCE</scope>
</reference>
<dbReference type="AlphaFoldDB" id="A0A0E9XW14"/>
<dbReference type="EMBL" id="GBXM01002522">
    <property type="protein sequence ID" value="JAI06056.1"/>
    <property type="molecule type" value="Transcribed_RNA"/>
</dbReference>
<proteinExistence type="predicted"/>
<name>A0A0E9XW14_ANGAN</name>
<evidence type="ECO:0000313" key="1">
    <source>
        <dbReference type="EMBL" id="JAI06056.1"/>
    </source>
</evidence>
<protein>
    <submittedName>
        <fullName evidence="1">Uncharacterized protein</fullName>
    </submittedName>
</protein>
<sequence length="84" mass="9396">MDMVGRWKKYFEELLNLTDTRSFQEVELEKSEVSESISVAEVTGVLESSSVAEAPGMDEIHPEIIFKSKANSVCVFCVFCVCVL</sequence>
<accession>A0A0E9XW14</accession>
<reference evidence="1" key="2">
    <citation type="journal article" date="2015" name="Fish Shellfish Immunol.">
        <title>Early steps in the European eel (Anguilla anguilla)-Vibrio vulnificus interaction in the gills: Role of the RtxA13 toxin.</title>
        <authorList>
            <person name="Callol A."/>
            <person name="Pajuelo D."/>
            <person name="Ebbesson L."/>
            <person name="Teles M."/>
            <person name="MacKenzie S."/>
            <person name="Amaro C."/>
        </authorList>
    </citation>
    <scope>NUCLEOTIDE SEQUENCE</scope>
</reference>
<organism evidence="1">
    <name type="scientific">Anguilla anguilla</name>
    <name type="common">European freshwater eel</name>
    <name type="synonym">Muraena anguilla</name>
    <dbReference type="NCBI Taxonomy" id="7936"/>
    <lineage>
        <taxon>Eukaryota</taxon>
        <taxon>Metazoa</taxon>
        <taxon>Chordata</taxon>
        <taxon>Craniata</taxon>
        <taxon>Vertebrata</taxon>
        <taxon>Euteleostomi</taxon>
        <taxon>Actinopterygii</taxon>
        <taxon>Neopterygii</taxon>
        <taxon>Teleostei</taxon>
        <taxon>Anguilliformes</taxon>
        <taxon>Anguillidae</taxon>
        <taxon>Anguilla</taxon>
    </lineage>
</organism>